<protein>
    <submittedName>
        <fullName evidence="6">Flagellar basal-body rod protein FlgC</fullName>
    </submittedName>
</protein>
<dbReference type="InterPro" id="IPR010930">
    <property type="entry name" value="Flg_bb/hook_C_dom"/>
</dbReference>
<dbReference type="GO" id="GO:0009425">
    <property type="term" value="C:bacterial-type flagellum basal body"/>
    <property type="evidence" value="ECO:0007669"/>
    <property type="project" value="UniProtKB-SubCell"/>
</dbReference>
<name>A0A840I5H4_9PROT</name>
<evidence type="ECO:0000313" key="6">
    <source>
        <dbReference type="EMBL" id="MBB4659642.1"/>
    </source>
</evidence>
<sequence>MVDPITAAMRAAADGMGAQSLRLRTVHENLSNVDTPGYHRKLLTFEAGQGDAAVSVAALSLDQKSLNRVLDPGHPLADPDGYVEMSNVDMLVEVTDAREAKRSFEANLEAFRQARETYSNLIRLLRR</sequence>
<dbReference type="Pfam" id="PF00460">
    <property type="entry name" value="Flg_bb_rod"/>
    <property type="match status" value="1"/>
</dbReference>
<dbReference type="GO" id="GO:0071978">
    <property type="term" value="P:bacterial-type flagellum-dependent swarming motility"/>
    <property type="evidence" value="ECO:0007669"/>
    <property type="project" value="TreeGrafter"/>
</dbReference>
<dbReference type="AlphaFoldDB" id="A0A840I5H4"/>
<evidence type="ECO:0000256" key="3">
    <source>
        <dbReference type="ARBA" id="ARBA00023143"/>
    </source>
</evidence>
<evidence type="ECO:0000313" key="7">
    <source>
        <dbReference type="Proteomes" id="UP000563524"/>
    </source>
</evidence>
<evidence type="ECO:0000259" key="5">
    <source>
        <dbReference type="Pfam" id="PF06429"/>
    </source>
</evidence>
<dbReference type="PANTHER" id="PTHR30435">
    <property type="entry name" value="FLAGELLAR PROTEIN"/>
    <property type="match status" value="1"/>
</dbReference>
<evidence type="ECO:0000256" key="2">
    <source>
        <dbReference type="ARBA" id="ARBA00009677"/>
    </source>
</evidence>
<proteinExistence type="inferred from homology"/>
<keyword evidence="7" id="KW-1185">Reference proteome</keyword>
<comment type="subcellular location">
    <subcellularLocation>
        <location evidence="1">Bacterial flagellum basal body</location>
    </subcellularLocation>
</comment>
<dbReference type="RefSeq" id="WP_183818435.1">
    <property type="nucleotide sequence ID" value="NZ_JACHOB010000004.1"/>
</dbReference>
<comment type="caution">
    <text evidence="6">The sequence shown here is derived from an EMBL/GenBank/DDBJ whole genome shotgun (WGS) entry which is preliminary data.</text>
</comment>
<dbReference type="EMBL" id="JACHOB010000004">
    <property type="protein sequence ID" value="MBB4659642.1"/>
    <property type="molecule type" value="Genomic_DNA"/>
</dbReference>
<keyword evidence="6" id="KW-0282">Flagellum</keyword>
<dbReference type="InterPro" id="IPR001444">
    <property type="entry name" value="Flag_bb_rod_N"/>
</dbReference>
<accession>A0A840I5H4</accession>
<keyword evidence="3" id="KW-0975">Bacterial flagellum</keyword>
<gene>
    <name evidence="6" type="ORF">GGQ59_002179</name>
</gene>
<dbReference type="Pfam" id="PF06429">
    <property type="entry name" value="Flg_bbr_C"/>
    <property type="match status" value="1"/>
</dbReference>
<feature type="domain" description="Flagellar basal body rod protein N-terminal" evidence="4">
    <location>
        <begin position="9"/>
        <end position="38"/>
    </location>
</feature>
<reference evidence="6 7" key="1">
    <citation type="submission" date="2020-08" db="EMBL/GenBank/DDBJ databases">
        <title>Genomic Encyclopedia of Type Strains, Phase IV (KMG-IV): sequencing the most valuable type-strain genomes for metagenomic binning, comparative biology and taxonomic classification.</title>
        <authorList>
            <person name="Goeker M."/>
        </authorList>
    </citation>
    <scope>NUCLEOTIDE SEQUENCE [LARGE SCALE GENOMIC DNA]</scope>
    <source>
        <strain evidence="6 7">DSM 102850</strain>
    </source>
</reference>
<keyword evidence="6" id="KW-0969">Cilium</keyword>
<dbReference type="Proteomes" id="UP000563524">
    <property type="component" value="Unassembled WGS sequence"/>
</dbReference>
<dbReference type="PANTHER" id="PTHR30435:SF19">
    <property type="entry name" value="FLAGELLAR BASAL-BODY ROD PROTEIN FLGG"/>
    <property type="match status" value="1"/>
</dbReference>
<organism evidence="6 7">
    <name type="scientific">Parvularcula dongshanensis</name>
    <dbReference type="NCBI Taxonomy" id="1173995"/>
    <lineage>
        <taxon>Bacteria</taxon>
        <taxon>Pseudomonadati</taxon>
        <taxon>Pseudomonadota</taxon>
        <taxon>Alphaproteobacteria</taxon>
        <taxon>Parvularculales</taxon>
        <taxon>Parvularculaceae</taxon>
        <taxon>Parvularcula</taxon>
    </lineage>
</organism>
<keyword evidence="6" id="KW-0966">Cell projection</keyword>
<evidence type="ECO:0000259" key="4">
    <source>
        <dbReference type="Pfam" id="PF00460"/>
    </source>
</evidence>
<comment type="similarity">
    <text evidence="2">Belongs to the flagella basal body rod proteins family.</text>
</comment>
<evidence type="ECO:0000256" key="1">
    <source>
        <dbReference type="ARBA" id="ARBA00004117"/>
    </source>
</evidence>
<feature type="domain" description="Flagellar basal-body/hook protein C-terminal" evidence="5">
    <location>
        <begin position="81"/>
        <end position="124"/>
    </location>
</feature>